<organism evidence="1 2">
    <name type="scientific">Triticum urartu</name>
    <name type="common">Red wild einkorn</name>
    <name type="synonym">Crithodium urartu</name>
    <dbReference type="NCBI Taxonomy" id="4572"/>
    <lineage>
        <taxon>Eukaryota</taxon>
        <taxon>Viridiplantae</taxon>
        <taxon>Streptophyta</taxon>
        <taxon>Embryophyta</taxon>
        <taxon>Tracheophyta</taxon>
        <taxon>Spermatophyta</taxon>
        <taxon>Magnoliopsida</taxon>
        <taxon>Liliopsida</taxon>
        <taxon>Poales</taxon>
        <taxon>Poaceae</taxon>
        <taxon>BOP clade</taxon>
        <taxon>Pooideae</taxon>
        <taxon>Triticodae</taxon>
        <taxon>Triticeae</taxon>
        <taxon>Triticinae</taxon>
        <taxon>Triticum</taxon>
    </lineage>
</organism>
<keyword evidence="2" id="KW-1185">Reference proteome</keyword>
<evidence type="ECO:0000313" key="1">
    <source>
        <dbReference type="EnsemblPlants" id="TuG1812G0500002614.01.T01.cds382824"/>
    </source>
</evidence>
<reference evidence="2" key="1">
    <citation type="journal article" date="2013" name="Nature">
        <title>Draft genome of the wheat A-genome progenitor Triticum urartu.</title>
        <authorList>
            <person name="Ling H.Q."/>
            <person name="Zhao S."/>
            <person name="Liu D."/>
            <person name="Wang J."/>
            <person name="Sun H."/>
            <person name="Zhang C."/>
            <person name="Fan H."/>
            <person name="Li D."/>
            <person name="Dong L."/>
            <person name="Tao Y."/>
            <person name="Gao C."/>
            <person name="Wu H."/>
            <person name="Li Y."/>
            <person name="Cui Y."/>
            <person name="Guo X."/>
            <person name="Zheng S."/>
            <person name="Wang B."/>
            <person name="Yu K."/>
            <person name="Liang Q."/>
            <person name="Yang W."/>
            <person name="Lou X."/>
            <person name="Chen J."/>
            <person name="Feng M."/>
            <person name="Jian J."/>
            <person name="Zhang X."/>
            <person name="Luo G."/>
            <person name="Jiang Y."/>
            <person name="Liu J."/>
            <person name="Wang Z."/>
            <person name="Sha Y."/>
            <person name="Zhang B."/>
            <person name="Wu H."/>
            <person name="Tang D."/>
            <person name="Shen Q."/>
            <person name="Xue P."/>
            <person name="Zou S."/>
            <person name="Wang X."/>
            <person name="Liu X."/>
            <person name="Wang F."/>
            <person name="Yang Y."/>
            <person name="An X."/>
            <person name="Dong Z."/>
            <person name="Zhang K."/>
            <person name="Zhang X."/>
            <person name="Luo M.C."/>
            <person name="Dvorak J."/>
            <person name="Tong Y."/>
            <person name="Wang J."/>
            <person name="Yang H."/>
            <person name="Li Z."/>
            <person name="Wang D."/>
            <person name="Zhang A."/>
            <person name="Wang J."/>
        </authorList>
    </citation>
    <scope>NUCLEOTIDE SEQUENCE</scope>
    <source>
        <strain evidence="2">cv. G1812</strain>
    </source>
</reference>
<dbReference type="AlphaFoldDB" id="A0A8R7UJJ5"/>
<proteinExistence type="predicted"/>
<name>A0A8R7UJJ5_TRIUA</name>
<sequence length="49" mass="5512">MEKNKFQSCNSVCCGVTFGSSENLQEYSELTKIIIQGKNHANSLLCIWD</sequence>
<reference evidence="1" key="3">
    <citation type="submission" date="2022-06" db="UniProtKB">
        <authorList>
            <consortium name="EnsemblPlants"/>
        </authorList>
    </citation>
    <scope>IDENTIFICATION</scope>
</reference>
<dbReference type="Proteomes" id="UP000015106">
    <property type="component" value="Chromosome 5"/>
</dbReference>
<dbReference type="Gramene" id="TuG1812G0500002614.01.T01">
    <property type="protein sequence ID" value="TuG1812G0500002614.01.T01.cds382824"/>
    <property type="gene ID" value="TuG1812G0500002614.01"/>
</dbReference>
<evidence type="ECO:0000313" key="2">
    <source>
        <dbReference type="Proteomes" id="UP000015106"/>
    </source>
</evidence>
<reference evidence="1" key="2">
    <citation type="submission" date="2018-03" db="EMBL/GenBank/DDBJ databases">
        <title>The Triticum urartu genome reveals the dynamic nature of wheat genome evolution.</title>
        <authorList>
            <person name="Ling H."/>
            <person name="Ma B."/>
            <person name="Shi X."/>
            <person name="Liu H."/>
            <person name="Dong L."/>
            <person name="Sun H."/>
            <person name="Cao Y."/>
            <person name="Gao Q."/>
            <person name="Zheng S."/>
            <person name="Li Y."/>
            <person name="Yu Y."/>
            <person name="Du H."/>
            <person name="Qi M."/>
            <person name="Li Y."/>
            <person name="Yu H."/>
            <person name="Cui Y."/>
            <person name="Wang N."/>
            <person name="Chen C."/>
            <person name="Wu H."/>
            <person name="Zhao Y."/>
            <person name="Zhang J."/>
            <person name="Li Y."/>
            <person name="Zhou W."/>
            <person name="Zhang B."/>
            <person name="Hu W."/>
            <person name="Eijk M."/>
            <person name="Tang J."/>
            <person name="Witsenboer H."/>
            <person name="Zhao S."/>
            <person name="Li Z."/>
            <person name="Zhang A."/>
            <person name="Wang D."/>
            <person name="Liang C."/>
        </authorList>
    </citation>
    <scope>NUCLEOTIDE SEQUENCE [LARGE SCALE GENOMIC DNA]</scope>
    <source>
        <strain evidence="1">cv. G1812</strain>
    </source>
</reference>
<dbReference type="EnsemblPlants" id="TuG1812G0500002614.01.T01">
    <property type="protein sequence ID" value="TuG1812G0500002614.01.T01.cds382824"/>
    <property type="gene ID" value="TuG1812G0500002614.01"/>
</dbReference>
<accession>A0A8R7UJJ5</accession>
<protein>
    <submittedName>
        <fullName evidence="1">Uncharacterized protein</fullName>
    </submittedName>
</protein>